<evidence type="ECO:0000256" key="6">
    <source>
        <dbReference type="ARBA" id="ARBA00023136"/>
    </source>
</evidence>
<evidence type="ECO:0000256" key="1">
    <source>
        <dbReference type="ARBA" id="ARBA00004141"/>
    </source>
</evidence>
<dbReference type="InterPro" id="IPR029044">
    <property type="entry name" value="Nucleotide-diphossugar_trans"/>
</dbReference>
<reference evidence="9" key="1">
    <citation type="submission" date="2016-10" db="EMBL/GenBank/DDBJ databases">
        <authorList>
            <person name="Varghese N."/>
            <person name="Submissions S."/>
        </authorList>
    </citation>
    <scope>NUCLEOTIDE SEQUENCE [LARGE SCALE GENOMIC DNA]</scope>
    <source>
        <strain evidence="9">BP1-148</strain>
    </source>
</reference>
<comment type="subcellular location">
    <subcellularLocation>
        <location evidence="1">Membrane</location>
        <topology evidence="1">Multi-pass membrane protein</topology>
    </subcellularLocation>
</comment>
<protein>
    <submittedName>
        <fullName evidence="8">Glycosyltransferase, catalytic subunit of cellulose synthase and poly-beta-1,6-N-acetylglucosamine synthase</fullName>
    </submittedName>
</protein>
<keyword evidence="2" id="KW-0328">Glycosyltransferase</keyword>
<keyword evidence="4 7" id="KW-0812">Transmembrane</keyword>
<dbReference type="InterPro" id="IPR050321">
    <property type="entry name" value="Glycosyltr_2/OpgH_subfam"/>
</dbReference>
<organism evidence="8 9">
    <name type="scientific">Prevotella communis</name>
    <dbReference type="NCBI Taxonomy" id="2913614"/>
    <lineage>
        <taxon>Bacteria</taxon>
        <taxon>Pseudomonadati</taxon>
        <taxon>Bacteroidota</taxon>
        <taxon>Bacteroidia</taxon>
        <taxon>Bacteroidales</taxon>
        <taxon>Prevotellaceae</taxon>
        <taxon>Prevotella</taxon>
    </lineage>
</organism>
<proteinExistence type="predicted"/>
<feature type="transmembrane region" description="Helical" evidence="7">
    <location>
        <begin position="6"/>
        <end position="30"/>
    </location>
</feature>
<dbReference type="Gene3D" id="3.90.550.10">
    <property type="entry name" value="Spore Coat Polysaccharide Biosynthesis Protein SpsA, Chain A"/>
    <property type="match status" value="1"/>
</dbReference>
<dbReference type="GO" id="GO:0016020">
    <property type="term" value="C:membrane"/>
    <property type="evidence" value="ECO:0007669"/>
    <property type="project" value="UniProtKB-SubCell"/>
</dbReference>
<dbReference type="Proteomes" id="UP000198779">
    <property type="component" value="Unassembled WGS sequence"/>
</dbReference>
<keyword evidence="6 7" id="KW-0472">Membrane</keyword>
<feature type="transmembrane region" description="Helical" evidence="7">
    <location>
        <begin position="308"/>
        <end position="327"/>
    </location>
</feature>
<dbReference type="STRING" id="645274.SAMN04487901_1227"/>
<evidence type="ECO:0000313" key="8">
    <source>
        <dbReference type="EMBL" id="SDH31036.1"/>
    </source>
</evidence>
<dbReference type="Pfam" id="PF13641">
    <property type="entry name" value="Glyco_tranf_2_3"/>
    <property type="match status" value="1"/>
</dbReference>
<evidence type="ECO:0000256" key="2">
    <source>
        <dbReference type="ARBA" id="ARBA00022676"/>
    </source>
</evidence>
<dbReference type="PANTHER" id="PTHR43867">
    <property type="entry name" value="CELLULOSE SYNTHASE CATALYTIC SUBUNIT A [UDP-FORMING]"/>
    <property type="match status" value="1"/>
</dbReference>
<keyword evidence="3 8" id="KW-0808">Transferase</keyword>
<evidence type="ECO:0000256" key="7">
    <source>
        <dbReference type="SAM" id="Phobius"/>
    </source>
</evidence>
<sequence>MNIQVIITIIDVLLWLIIAANVMYVLFFALASHLPKKKHHPSSISHQPSFLVLIPAYHEDAVIINTVKSFLLQDYPKDLYQLCVISDHMDATTNEQLAALPITLIQPTFENSSKAKALQYATSDIRHQTSDIYDYVVILDADNIVTTDFLSRLSHIAHPDIAIQCHRTAKNSDNDIAALDALSEEINNSIFRKGHNRIGMSSALIGSGMCFEYNWFKANVTKLNSAVEDRELEALLMKQGIYILYAENIHVMDEKVNSSDNFQRQRLRWMTGQIQALLQMLPYIPRAIITRNINYIDKTIQQSLIPRSILLVLIPILSIIATLTSYILPIPSSFFHLKWWGLLIIICLALLAATPKSLRHLFISKNLQTLPLLVWKMLLNVTSINHKNRDFIHTTHNK</sequence>
<evidence type="ECO:0000313" key="9">
    <source>
        <dbReference type="Proteomes" id="UP000198779"/>
    </source>
</evidence>
<evidence type="ECO:0000256" key="3">
    <source>
        <dbReference type="ARBA" id="ARBA00022679"/>
    </source>
</evidence>
<dbReference type="GO" id="GO:0016757">
    <property type="term" value="F:glycosyltransferase activity"/>
    <property type="evidence" value="ECO:0007669"/>
    <property type="project" value="UniProtKB-KW"/>
</dbReference>
<dbReference type="EMBL" id="FNCQ01000022">
    <property type="protein sequence ID" value="SDH31036.1"/>
    <property type="molecule type" value="Genomic_DNA"/>
</dbReference>
<feature type="transmembrane region" description="Helical" evidence="7">
    <location>
        <begin position="339"/>
        <end position="358"/>
    </location>
</feature>
<dbReference type="AlphaFoldDB" id="A0A1G8BCT6"/>
<dbReference type="SUPFAM" id="SSF53448">
    <property type="entry name" value="Nucleotide-diphospho-sugar transferases"/>
    <property type="match status" value="1"/>
</dbReference>
<name>A0A1G8BCT6_9BACT</name>
<evidence type="ECO:0000256" key="4">
    <source>
        <dbReference type="ARBA" id="ARBA00022692"/>
    </source>
</evidence>
<gene>
    <name evidence="8" type="ORF">SAMN04487901_1227</name>
</gene>
<evidence type="ECO:0000256" key="5">
    <source>
        <dbReference type="ARBA" id="ARBA00022989"/>
    </source>
</evidence>
<keyword evidence="5 7" id="KW-1133">Transmembrane helix</keyword>
<dbReference type="RefSeq" id="WP_091819103.1">
    <property type="nucleotide sequence ID" value="NZ_FNCQ01000022.1"/>
</dbReference>
<dbReference type="PANTHER" id="PTHR43867:SF2">
    <property type="entry name" value="CELLULOSE SYNTHASE CATALYTIC SUBUNIT A [UDP-FORMING]"/>
    <property type="match status" value="1"/>
</dbReference>
<accession>A0A1G8BCT6</accession>
<keyword evidence="9" id="KW-1185">Reference proteome</keyword>